<dbReference type="AlphaFoldDB" id="A0A5N5XDH5"/>
<dbReference type="Proteomes" id="UP000326565">
    <property type="component" value="Unassembled WGS sequence"/>
</dbReference>
<evidence type="ECO:0000313" key="4">
    <source>
        <dbReference type="EMBL" id="KAB8078741.1"/>
    </source>
</evidence>
<keyword evidence="5" id="KW-1185">Reference proteome</keyword>
<evidence type="ECO:0000259" key="3">
    <source>
        <dbReference type="Pfam" id="PF05368"/>
    </source>
</evidence>
<keyword evidence="1" id="KW-0521">NADP</keyword>
<feature type="domain" description="NmrA-like" evidence="3">
    <location>
        <begin position="5"/>
        <end position="238"/>
    </location>
</feature>
<evidence type="ECO:0000313" key="5">
    <source>
        <dbReference type="Proteomes" id="UP000326565"/>
    </source>
</evidence>
<evidence type="ECO:0000256" key="2">
    <source>
        <dbReference type="ARBA" id="ARBA00023002"/>
    </source>
</evidence>
<dbReference type="EMBL" id="ML732155">
    <property type="protein sequence ID" value="KAB8078741.1"/>
    <property type="molecule type" value="Genomic_DNA"/>
</dbReference>
<organism evidence="4 5">
    <name type="scientific">Aspergillus leporis</name>
    <dbReference type="NCBI Taxonomy" id="41062"/>
    <lineage>
        <taxon>Eukaryota</taxon>
        <taxon>Fungi</taxon>
        <taxon>Dikarya</taxon>
        <taxon>Ascomycota</taxon>
        <taxon>Pezizomycotina</taxon>
        <taxon>Eurotiomycetes</taxon>
        <taxon>Eurotiomycetidae</taxon>
        <taxon>Eurotiales</taxon>
        <taxon>Aspergillaceae</taxon>
        <taxon>Aspergillus</taxon>
        <taxon>Aspergillus subgen. Circumdati</taxon>
    </lineage>
</organism>
<dbReference type="Gene3D" id="3.90.25.10">
    <property type="entry name" value="UDP-galactose 4-epimerase, domain 1"/>
    <property type="match status" value="1"/>
</dbReference>
<dbReference type="SUPFAM" id="SSF51735">
    <property type="entry name" value="NAD(P)-binding Rossmann-fold domains"/>
    <property type="match status" value="1"/>
</dbReference>
<dbReference type="Gene3D" id="3.40.50.720">
    <property type="entry name" value="NAD(P)-binding Rossmann-like Domain"/>
    <property type="match status" value="1"/>
</dbReference>
<dbReference type="GO" id="GO:0016491">
    <property type="term" value="F:oxidoreductase activity"/>
    <property type="evidence" value="ECO:0007669"/>
    <property type="project" value="UniProtKB-KW"/>
</dbReference>
<protein>
    <recommendedName>
        <fullName evidence="3">NmrA-like domain-containing protein</fullName>
    </recommendedName>
</protein>
<dbReference type="InterPro" id="IPR051609">
    <property type="entry name" value="NmrA/Isoflavone_reductase-like"/>
</dbReference>
<dbReference type="PANTHER" id="PTHR47706">
    <property type="entry name" value="NMRA-LIKE FAMILY PROTEIN"/>
    <property type="match status" value="1"/>
</dbReference>
<keyword evidence="2" id="KW-0560">Oxidoreductase</keyword>
<dbReference type="OrthoDB" id="9974981at2759"/>
<dbReference type="InterPro" id="IPR008030">
    <property type="entry name" value="NmrA-like"/>
</dbReference>
<gene>
    <name evidence="4" type="ORF">BDV29DRAFT_129360</name>
</gene>
<reference evidence="4 5" key="1">
    <citation type="submission" date="2019-04" db="EMBL/GenBank/DDBJ databases">
        <title>Friends and foes A comparative genomics study of 23 Aspergillus species from section Flavi.</title>
        <authorList>
            <consortium name="DOE Joint Genome Institute"/>
            <person name="Kjaerbolling I."/>
            <person name="Vesth T."/>
            <person name="Frisvad J.C."/>
            <person name="Nybo J.L."/>
            <person name="Theobald S."/>
            <person name="Kildgaard S."/>
            <person name="Isbrandt T."/>
            <person name="Kuo A."/>
            <person name="Sato A."/>
            <person name="Lyhne E.K."/>
            <person name="Kogle M.E."/>
            <person name="Wiebenga A."/>
            <person name="Kun R.S."/>
            <person name="Lubbers R.J."/>
            <person name="Makela M.R."/>
            <person name="Barry K."/>
            <person name="Chovatia M."/>
            <person name="Clum A."/>
            <person name="Daum C."/>
            <person name="Haridas S."/>
            <person name="He G."/>
            <person name="LaButti K."/>
            <person name="Lipzen A."/>
            <person name="Mondo S."/>
            <person name="Riley R."/>
            <person name="Salamov A."/>
            <person name="Simmons B.A."/>
            <person name="Magnuson J.K."/>
            <person name="Henrissat B."/>
            <person name="Mortensen U.H."/>
            <person name="Larsen T.O."/>
            <person name="Devries R.P."/>
            <person name="Grigoriev I.V."/>
            <person name="Machida M."/>
            <person name="Baker S.E."/>
            <person name="Andersen M.R."/>
        </authorList>
    </citation>
    <scope>NUCLEOTIDE SEQUENCE [LARGE SCALE GENOMIC DNA]</scope>
    <source>
        <strain evidence="4 5">CBS 151.66</strain>
    </source>
</reference>
<evidence type="ECO:0000256" key="1">
    <source>
        <dbReference type="ARBA" id="ARBA00022857"/>
    </source>
</evidence>
<dbReference type="InterPro" id="IPR036291">
    <property type="entry name" value="NAD(P)-bd_dom_sf"/>
</dbReference>
<name>A0A5N5XDH5_9EURO</name>
<proteinExistence type="predicted"/>
<dbReference type="Pfam" id="PF05368">
    <property type="entry name" value="NmrA"/>
    <property type="match status" value="1"/>
</dbReference>
<dbReference type="PANTHER" id="PTHR47706:SF9">
    <property type="entry name" value="NMRA-LIKE DOMAIN-CONTAINING PROTEIN-RELATED"/>
    <property type="match status" value="1"/>
</dbReference>
<sequence length="320" mass="35362">MPSPKPAIAIAGGTGHLGKYITTALLSPPFINNFSSIILLTRQETSHPHQHPPPIPQIPNTTADTKLQVRNYTENNLPAALKDIQILINAIGPSGHAFKEQLLRALPQTDIQVYFPSEFGVNHYVHDFAHLEWDAKKAHFNLARVLIPNVKICRVFCGLFMEDSVGPWFGFDTKAGRYESVGSSRVPVSFTGLIDVGRVVAALCGFDRKEIPDVVSVGGDTRAISDVARIMEEAGAGKIDVREIELREYKERVTGVLSSDPAAYLRFLMGEGKINHSFGGLGCDNELVNPGQRVWKWKSFVELARETGGRPWEDFAWSTK</sequence>
<accession>A0A5N5XDH5</accession>